<dbReference type="EMBL" id="MU839003">
    <property type="protein sequence ID" value="KAK1769154.1"/>
    <property type="molecule type" value="Genomic_DNA"/>
</dbReference>
<dbReference type="InterPro" id="IPR016181">
    <property type="entry name" value="Acyl_CoA_acyltransferase"/>
</dbReference>
<dbReference type="PANTHER" id="PTHR42791:SF4">
    <property type="entry name" value="ACETYLTRANSFERASE, GNAT FAMILY FAMILY (AFU_ORTHOLOGUE AFUA_4G09540)-RELATED"/>
    <property type="match status" value="1"/>
</dbReference>
<keyword evidence="3" id="KW-1185">Reference proteome</keyword>
<reference evidence="2" key="1">
    <citation type="submission" date="2023-06" db="EMBL/GenBank/DDBJ databases">
        <title>Genome-scale phylogeny and comparative genomics of the fungal order Sordariales.</title>
        <authorList>
            <consortium name="Lawrence Berkeley National Laboratory"/>
            <person name="Hensen N."/>
            <person name="Bonometti L."/>
            <person name="Westerberg I."/>
            <person name="Brannstrom I.O."/>
            <person name="Guillou S."/>
            <person name="Cros-Aarteil S."/>
            <person name="Calhoun S."/>
            <person name="Haridas S."/>
            <person name="Kuo A."/>
            <person name="Mondo S."/>
            <person name="Pangilinan J."/>
            <person name="Riley R."/>
            <person name="Labutti K."/>
            <person name="Andreopoulos B."/>
            <person name="Lipzen A."/>
            <person name="Chen C."/>
            <person name="Yanf M."/>
            <person name="Daum C."/>
            <person name="Ng V."/>
            <person name="Clum A."/>
            <person name="Steindorff A."/>
            <person name="Ohm R."/>
            <person name="Martin F."/>
            <person name="Silar P."/>
            <person name="Natvig D."/>
            <person name="Lalanne C."/>
            <person name="Gautier V."/>
            <person name="Ament-Velasquez S.L."/>
            <person name="Kruys A."/>
            <person name="Hutchinson M.I."/>
            <person name="Powell A.J."/>
            <person name="Barry K."/>
            <person name="Miller A.N."/>
            <person name="Grigoriev I.V."/>
            <person name="Debuchy R."/>
            <person name="Gladieux P."/>
            <person name="Thoren M.H."/>
            <person name="Johannesson H."/>
        </authorList>
    </citation>
    <scope>NUCLEOTIDE SEQUENCE</scope>
    <source>
        <strain evidence="2">8032-3</strain>
    </source>
</reference>
<dbReference type="InterPro" id="IPR052523">
    <property type="entry name" value="Trichothecene_AcTrans"/>
</dbReference>
<dbReference type="PROSITE" id="PS51186">
    <property type="entry name" value="GNAT"/>
    <property type="match status" value="1"/>
</dbReference>
<proteinExistence type="predicted"/>
<organism evidence="2 3">
    <name type="scientific">Phialemonium atrogriseum</name>
    <dbReference type="NCBI Taxonomy" id="1093897"/>
    <lineage>
        <taxon>Eukaryota</taxon>
        <taxon>Fungi</taxon>
        <taxon>Dikarya</taxon>
        <taxon>Ascomycota</taxon>
        <taxon>Pezizomycotina</taxon>
        <taxon>Sordariomycetes</taxon>
        <taxon>Sordariomycetidae</taxon>
        <taxon>Cephalothecales</taxon>
        <taxon>Cephalothecaceae</taxon>
        <taxon>Phialemonium</taxon>
    </lineage>
</organism>
<dbReference type="GO" id="GO:0016747">
    <property type="term" value="F:acyltransferase activity, transferring groups other than amino-acyl groups"/>
    <property type="evidence" value="ECO:0007669"/>
    <property type="project" value="InterPro"/>
</dbReference>
<dbReference type="RefSeq" id="XP_060285367.1">
    <property type="nucleotide sequence ID" value="XM_060423783.1"/>
</dbReference>
<comment type="caution">
    <text evidence="2">The sequence shown here is derived from an EMBL/GenBank/DDBJ whole genome shotgun (WGS) entry which is preliminary data.</text>
</comment>
<dbReference type="Pfam" id="PF13508">
    <property type="entry name" value="Acetyltransf_7"/>
    <property type="match status" value="1"/>
</dbReference>
<protein>
    <submittedName>
        <fullName evidence="2">Gnat family protein</fullName>
    </submittedName>
</protein>
<evidence type="ECO:0000313" key="2">
    <source>
        <dbReference type="EMBL" id="KAK1769154.1"/>
    </source>
</evidence>
<sequence length="238" mass="27293">MPVHISRMTEADIPGSVAAIQEAFADDPYNNWMFDKSKFDPTRNAVSLGIRCRWGIRNGLFYVAKEGGSDEVLGIAMWLPPERADRPQSWSGWLESWRLWFSQVGMNLWHGRGGLNVKRYYIWKDAQAKAHSIAWKDPRGYYFLNIMVVLPKCQGQGIGKRLVKAVTDEADAEGMCCYLEASRDVPNIRIYERMGFEFVTKLDCDDEGEKCTLYCMVREPRTGRGDSENQENRELESS</sequence>
<dbReference type="AlphaFoldDB" id="A0AAJ0FNM3"/>
<name>A0AAJ0FNM3_9PEZI</name>
<evidence type="ECO:0000259" key="1">
    <source>
        <dbReference type="PROSITE" id="PS51186"/>
    </source>
</evidence>
<dbReference type="Gene3D" id="3.40.630.30">
    <property type="match status" value="1"/>
</dbReference>
<dbReference type="InterPro" id="IPR000182">
    <property type="entry name" value="GNAT_dom"/>
</dbReference>
<accession>A0AAJ0FNM3</accession>
<dbReference type="GeneID" id="85306970"/>
<dbReference type="CDD" id="cd04301">
    <property type="entry name" value="NAT_SF"/>
    <property type="match status" value="1"/>
</dbReference>
<evidence type="ECO:0000313" key="3">
    <source>
        <dbReference type="Proteomes" id="UP001244011"/>
    </source>
</evidence>
<dbReference type="Proteomes" id="UP001244011">
    <property type="component" value="Unassembled WGS sequence"/>
</dbReference>
<dbReference type="PANTHER" id="PTHR42791">
    <property type="entry name" value="GNAT FAMILY ACETYLTRANSFERASE"/>
    <property type="match status" value="1"/>
</dbReference>
<dbReference type="SUPFAM" id="SSF55729">
    <property type="entry name" value="Acyl-CoA N-acyltransferases (Nat)"/>
    <property type="match status" value="1"/>
</dbReference>
<feature type="domain" description="N-acetyltransferase" evidence="1">
    <location>
        <begin position="80"/>
        <end position="218"/>
    </location>
</feature>
<gene>
    <name evidence="2" type="ORF">QBC33DRAFT_344777</name>
</gene>